<dbReference type="InterPro" id="IPR003675">
    <property type="entry name" value="Rce1/LyrA-like_dom"/>
</dbReference>
<keyword evidence="3" id="KW-0645">Protease</keyword>
<proteinExistence type="predicted"/>
<dbReference type="Proteomes" id="UP000199137">
    <property type="component" value="Unassembled WGS sequence"/>
</dbReference>
<evidence type="ECO:0000313" key="3">
    <source>
        <dbReference type="EMBL" id="NEC60715.1"/>
    </source>
</evidence>
<sequence length="240" mass="25242">MAEDGGGKRVLGAHWAFAAFFFGVAGYYLVTLLTAAAFNRHVGDDDPVEAYAGPLLLLAFLPNLILGLGPAIASLRYGSGPERDFGLRTRGRDLRIGLACGLLALVAGFVLNAAEIAVFGGDEVSDSPLTDLPDVSGGSPVWLIATALVLVIAVPLTEELLLRGALWNALLHYKIPPWVVLVLTSLMFALLHGETTRTIALFGQGLVLGLARHYSGRTSASVLAHAANNLPPAVLLFIGH</sequence>
<feature type="transmembrane region" description="Helical" evidence="1">
    <location>
        <begin position="50"/>
        <end position="75"/>
    </location>
</feature>
<keyword evidence="1" id="KW-1133">Transmembrane helix</keyword>
<accession>A0A1I6BDB1</accession>
<keyword evidence="3" id="KW-0378">Hydrolase</keyword>
<dbReference type="STRING" id="112413.SAMN05421854_12574"/>
<dbReference type="AlphaFoldDB" id="A0A1I6BDB1"/>
<keyword evidence="1" id="KW-0472">Membrane</keyword>
<name>A0A1I6BDB1_9PSEU</name>
<dbReference type="EMBL" id="JAAGNC010000175">
    <property type="protein sequence ID" value="NEC60715.1"/>
    <property type="molecule type" value="Genomic_DNA"/>
</dbReference>
<evidence type="ECO:0000313" key="5">
    <source>
        <dbReference type="Proteomes" id="UP000199137"/>
    </source>
</evidence>
<dbReference type="GO" id="GO:0080120">
    <property type="term" value="P:CAAX-box protein maturation"/>
    <property type="evidence" value="ECO:0007669"/>
    <property type="project" value="UniProtKB-ARBA"/>
</dbReference>
<evidence type="ECO:0000259" key="2">
    <source>
        <dbReference type="Pfam" id="PF02517"/>
    </source>
</evidence>
<reference evidence="3 6" key="2">
    <citation type="submission" date="2020-01" db="EMBL/GenBank/DDBJ databases">
        <title>Insect and environment-associated Actinomycetes.</title>
        <authorList>
            <person name="Currrie C."/>
            <person name="Chevrette M."/>
            <person name="Carlson C."/>
            <person name="Stubbendieck R."/>
            <person name="Wendt-Pienkowski E."/>
        </authorList>
    </citation>
    <scope>NUCLEOTIDE SEQUENCE [LARGE SCALE GENOMIC DNA]</scope>
    <source>
        <strain evidence="3 6">SID8386</strain>
    </source>
</reference>
<keyword evidence="6" id="KW-1185">Reference proteome</keyword>
<dbReference type="PANTHER" id="PTHR43592:SF15">
    <property type="entry name" value="CAAX AMINO TERMINAL PROTEASE FAMILY PROTEIN"/>
    <property type="match status" value="1"/>
</dbReference>
<reference evidence="4 5" key="1">
    <citation type="submission" date="2016-10" db="EMBL/GenBank/DDBJ databases">
        <authorList>
            <person name="de Groot N.N."/>
        </authorList>
    </citation>
    <scope>NUCLEOTIDE SEQUENCE [LARGE SCALE GENOMIC DNA]</scope>
    <source>
        <strain evidence="4 5">DSM 44637</strain>
    </source>
</reference>
<keyword evidence="1" id="KW-0812">Transmembrane</keyword>
<feature type="transmembrane region" description="Helical" evidence="1">
    <location>
        <begin position="141"/>
        <end position="161"/>
    </location>
</feature>
<keyword evidence="3" id="KW-0482">Metalloprotease</keyword>
<feature type="transmembrane region" description="Helical" evidence="1">
    <location>
        <begin position="12"/>
        <end position="38"/>
    </location>
</feature>
<gene>
    <name evidence="3" type="ORF">G3I59_35280</name>
    <name evidence="4" type="ORF">SAMN05421854_12574</name>
</gene>
<evidence type="ECO:0000313" key="4">
    <source>
        <dbReference type="EMBL" id="SFQ78757.1"/>
    </source>
</evidence>
<dbReference type="RefSeq" id="WP_067589203.1">
    <property type="nucleotide sequence ID" value="NZ_FOWC01000025.1"/>
</dbReference>
<organism evidence="4 5">
    <name type="scientific">Amycolatopsis rubida</name>
    <dbReference type="NCBI Taxonomy" id="112413"/>
    <lineage>
        <taxon>Bacteria</taxon>
        <taxon>Bacillati</taxon>
        <taxon>Actinomycetota</taxon>
        <taxon>Actinomycetes</taxon>
        <taxon>Pseudonocardiales</taxon>
        <taxon>Pseudonocardiaceae</taxon>
        <taxon>Amycolatopsis</taxon>
    </lineage>
</organism>
<dbReference type="PANTHER" id="PTHR43592">
    <property type="entry name" value="CAAX AMINO TERMINAL PROTEASE"/>
    <property type="match status" value="1"/>
</dbReference>
<dbReference type="EMBL" id="FOWC01000025">
    <property type="protein sequence ID" value="SFQ78757.1"/>
    <property type="molecule type" value="Genomic_DNA"/>
</dbReference>
<dbReference type="GO" id="GO:0004175">
    <property type="term" value="F:endopeptidase activity"/>
    <property type="evidence" value="ECO:0007669"/>
    <property type="project" value="UniProtKB-ARBA"/>
</dbReference>
<dbReference type="Proteomes" id="UP000470404">
    <property type="component" value="Unassembled WGS sequence"/>
</dbReference>
<feature type="transmembrane region" description="Helical" evidence="1">
    <location>
        <begin position="96"/>
        <end position="121"/>
    </location>
</feature>
<protein>
    <submittedName>
        <fullName evidence="3">CPBP family intramembrane metalloprotease</fullName>
    </submittedName>
</protein>
<dbReference type="GO" id="GO:0008237">
    <property type="term" value="F:metallopeptidase activity"/>
    <property type="evidence" value="ECO:0007669"/>
    <property type="project" value="UniProtKB-KW"/>
</dbReference>
<feature type="domain" description="CAAX prenyl protease 2/Lysostaphin resistance protein A-like" evidence="2">
    <location>
        <begin position="141"/>
        <end position="230"/>
    </location>
</feature>
<evidence type="ECO:0000313" key="6">
    <source>
        <dbReference type="Proteomes" id="UP000470404"/>
    </source>
</evidence>
<dbReference type="Pfam" id="PF02517">
    <property type="entry name" value="Rce1-like"/>
    <property type="match status" value="1"/>
</dbReference>
<feature type="transmembrane region" description="Helical" evidence="1">
    <location>
        <begin position="173"/>
        <end position="191"/>
    </location>
</feature>
<dbReference type="OrthoDB" id="8453431at2"/>
<evidence type="ECO:0000256" key="1">
    <source>
        <dbReference type="SAM" id="Phobius"/>
    </source>
</evidence>